<evidence type="ECO:0000256" key="8">
    <source>
        <dbReference type="ARBA" id="ARBA00031256"/>
    </source>
</evidence>
<dbReference type="GO" id="GO:0003712">
    <property type="term" value="F:transcription coregulator activity"/>
    <property type="evidence" value="ECO:0007669"/>
    <property type="project" value="InterPro"/>
</dbReference>
<dbReference type="Proteomes" id="UP000078576">
    <property type="component" value="Unassembled WGS sequence"/>
</dbReference>
<protein>
    <recommendedName>
        <fullName evidence="3 9">Mediator of RNA polymerase II transcription subunit 5</fullName>
    </recommendedName>
    <alternativeName>
        <fullName evidence="8 9">Mediator complex subunit 5</fullName>
    </alternativeName>
</protein>
<keyword evidence="7 9" id="KW-0539">Nucleus</keyword>
<evidence type="ECO:0000313" key="11">
    <source>
        <dbReference type="EMBL" id="KUI56755.1"/>
    </source>
</evidence>
<evidence type="ECO:0000256" key="6">
    <source>
        <dbReference type="ARBA" id="ARBA00023163"/>
    </source>
</evidence>
<keyword evidence="4 9" id="KW-0805">Transcription regulation</keyword>
<organism evidence="11 12">
    <name type="scientific">Cytospora mali</name>
    <name type="common">Apple Valsa canker fungus</name>
    <name type="synonym">Valsa mali</name>
    <dbReference type="NCBI Taxonomy" id="578113"/>
    <lineage>
        <taxon>Eukaryota</taxon>
        <taxon>Fungi</taxon>
        <taxon>Dikarya</taxon>
        <taxon>Ascomycota</taxon>
        <taxon>Pezizomycotina</taxon>
        <taxon>Sordariomycetes</taxon>
        <taxon>Sordariomycetidae</taxon>
        <taxon>Diaporthales</taxon>
        <taxon>Cytosporaceae</taxon>
        <taxon>Cytospora</taxon>
    </lineage>
</organism>
<evidence type="ECO:0000256" key="10">
    <source>
        <dbReference type="SAM" id="MobiDB-lite"/>
    </source>
</evidence>
<evidence type="ECO:0000313" key="12">
    <source>
        <dbReference type="Proteomes" id="UP000078576"/>
    </source>
</evidence>
<dbReference type="OrthoDB" id="5322661at2759"/>
<evidence type="ECO:0000256" key="5">
    <source>
        <dbReference type="ARBA" id="ARBA00023159"/>
    </source>
</evidence>
<dbReference type="STRING" id="694573.A0A194UYH9"/>
<keyword evidence="5 9" id="KW-0010">Activator</keyword>
<proteinExistence type="inferred from homology"/>
<feature type="compositionally biased region" description="Basic and acidic residues" evidence="10">
    <location>
        <begin position="112"/>
        <end position="141"/>
    </location>
</feature>
<accession>A0A194UYH9</accession>
<evidence type="ECO:0000256" key="4">
    <source>
        <dbReference type="ARBA" id="ARBA00023015"/>
    </source>
</evidence>
<reference evidence="12" key="1">
    <citation type="submission" date="2014-12" db="EMBL/GenBank/DDBJ databases">
        <title>Genome Sequence of Valsa Canker Pathogens Uncovers a Specific Adaption of Colonization on Woody Bark.</title>
        <authorList>
            <person name="Yin Z."/>
            <person name="Liu H."/>
            <person name="Gao X."/>
            <person name="Li Z."/>
            <person name="Song N."/>
            <person name="Ke X."/>
            <person name="Dai Q."/>
            <person name="Wu Y."/>
            <person name="Sun Y."/>
            <person name="Xu J.-R."/>
            <person name="Kang Z.K."/>
            <person name="Wang L."/>
            <person name="Huang L."/>
        </authorList>
    </citation>
    <scope>NUCLEOTIDE SEQUENCE [LARGE SCALE GENOMIC DNA]</scope>
    <source>
        <strain evidence="12">SXYL134</strain>
    </source>
</reference>
<dbReference type="EMBL" id="KN714692">
    <property type="protein sequence ID" value="KUI56755.1"/>
    <property type="molecule type" value="Genomic_DNA"/>
</dbReference>
<dbReference type="GO" id="GO:0016592">
    <property type="term" value="C:mediator complex"/>
    <property type="evidence" value="ECO:0007669"/>
    <property type="project" value="InterPro"/>
</dbReference>
<name>A0A194UYH9_CYTMA</name>
<sequence>MGDPGPGYVSWQEQAATSYKEWDSFLQQALVQRLDFDKFAEYAPLLHSRYPLGPAPVADLLLRPAPWNKYTLDPRVPLYMQTLLDLKYIDTPAILKALYRYSTCHVLAGKNPEQKQEENAADGGGDKAAHPKQQKDGKEVTRWQSSFSSEEVIFYRLTKAVSQGAAFQNSRESLEVATFMAKWMMLFTAASAAFPPDEDVMMGGAGGARRDKASQQSKDDMENSRAAFVMLLLGVCENHVVLEALNKPIAQGARKALSQSLANFVPSIMQNASQIAARLELFRTGVLAGFEPIDKKKEADNAEMDELLDETIGLQSVAIPDLHVTRSRAGLYIYLNAALVGRPLIDDASLYNHLHNRYQGDIQLTAIDLILGSFDVLANAIFRNEGQKSAHLLRSYLINKVPLVLASFAASATPMYPFNSELCITNALSRVDTNTFPTLSSLFENGLSSNPFTESVRSEFVAACCLHGLVPETSIDKLIGDYTYQTLPAGGRYVKDTLVQECLADPAHERMQRLIGELDNMDGNVGAVCQALTELCVLQMLGRLCTNHETMSLKTLCSQLARNPLNLDVLLLFDKTTTILNPLCQLLDNWTYEDDQGEYQPVYEEFGSILLLLVAFVHRYNLSASDLGIRSADSFVAKLLSKGLLSRPVEELNEQEKNQLNGWIHGLFDTDGGGLADELLSSCPPQDLYLLIPTLFHNIVLAFSTGYLTEESLKTGIEYLVEPFLLPCLVTAIIYLSNCLWTDRPEENKAIIKILQLILKPSQKMSQESSDMLNSVKNIVAKPLENGLRTYQRQNPKSQDVEPILQVLKDNIELSRRTGAAGDKELEQWTSSGNVGLTTAIKHTIQNLTMWSLHPGVMPTPYAHRQVLVGLRLLGAKRLLQAILEELKQLTETGNGSTAYDVAIGLVCAPDVMTTSDTPPSILDEAGQTPAPQQRRLSLREALKWKAEGWKKIQKHDPVMAETVVRLYQKVEAQMAPAAIAPLAHGADEAMNAMVDDVAAAAAASQLGMDDPMALDPSATAGLSLDLSGGAGDLSLGGGSGANSAGGLDLSGGDDMFSGLGPLEGWDGMDLT</sequence>
<dbReference type="PANTHER" id="PTHR35784">
    <property type="entry name" value="MEDIATOR OF RNA POLYMERASE II TRANSCRIPTION SUBUNIT 5"/>
    <property type="match status" value="1"/>
</dbReference>
<gene>
    <name evidence="9" type="primary">MED5</name>
    <name evidence="11" type="ORF">VP1G_04067</name>
</gene>
<evidence type="ECO:0000256" key="3">
    <source>
        <dbReference type="ARBA" id="ARBA00020628"/>
    </source>
</evidence>
<dbReference type="PANTHER" id="PTHR35784:SF1">
    <property type="entry name" value="MEDIATOR OF RNA POLYMERASE II TRANSCRIPTION SUBUNIT 5"/>
    <property type="match status" value="1"/>
</dbReference>
<feature type="region of interest" description="Disordered" evidence="10">
    <location>
        <begin position="112"/>
        <end position="143"/>
    </location>
</feature>
<evidence type="ECO:0000256" key="9">
    <source>
        <dbReference type="RuleBase" id="RU364142"/>
    </source>
</evidence>
<dbReference type="GO" id="GO:0006357">
    <property type="term" value="P:regulation of transcription by RNA polymerase II"/>
    <property type="evidence" value="ECO:0007669"/>
    <property type="project" value="InterPro"/>
</dbReference>
<dbReference type="Pfam" id="PF08689">
    <property type="entry name" value="Med5"/>
    <property type="match status" value="1"/>
</dbReference>
<evidence type="ECO:0000256" key="7">
    <source>
        <dbReference type="ARBA" id="ARBA00023242"/>
    </source>
</evidence>
<comment type="subcellular location">
    <subcellularLocation>
        <location evidence="1 9">Nucleus</location>
    </subcellularLocation>
</comment>
<keyword evidence="6 9" id="KW-0804">Transcription</keyword>
<comment type="similarity">
    <text evidence="2 9">Belongs to the Mediator complex subunit 5 family.</text>
</comment>
<evidence type="ECO:0000256" key="2">
    <source>
        <dbReference type="ARBA" id="ARBA00008782"/>
    </source>
</evidence>
<evidence type="ECO:0000256" key="1">
    <source>
        <dbReference type="ARBA" id="ARBA00004123"/>
    </source>
</evidence>
<comment type="subunit">
    <text evidence="9">Component of the Mediator complex.</text>
</comment>
<dbReference type="InterPro" id="IPR014801">
    <property type="entry name" value="Mediator_Med5_fun"/>
</dbReference>
<keyword evidence="12" id="KW-1185">Reference proteome</keyword>
<comment type="function">
    <text evidence="9">Component of the Mediator complex, a coactivator involved in the regulated transcription of nearly all RNA polymerase II-dependent genes. Mediator functions as a bridge to convey information from gene-specific regulatory proteins to the basal RNA polymerase II transcription machinery. Mediator is recruited to promoters by direct interactions with regulatory proteins and serves as a scaffold for the assembly of a functional preinitiation complex with RNA polymerase II and the general transcription factors.</text>
</comment>
<dbReference type="AlphaFoldDB" id="A0A194UYH9"/>